<keyword evidence="4" id="KW-1185">Reference proteome</keyword>
<organism evidence="3 4">
    <name type="scientific">Dendryphion nanum</name>
    <dbReference type="NCBI Taxonomy" id="256645"/>
    <lineage>
        <taxon>Eukaryota</taxon>
        <taxon>Fungi</taxon>
        <taxon>Dikarya</taxon>
        <taxon>Ascomycota</taxon>
        <taxon>Pezizomycotina</taxon>
        <taxon>Dothideomycetes</taxon>
        <taxon>Pleosporomycetidae</taxon>
        <taxon>Pleosporales</taxon>
        <taxon>Torulaceae</taxon>
        <taxon>Dendryphion</taxon>
    </lineage>
</organism>
<dbReference type="PROSITE" id="PS51462">
    <property type="entry name" value="NUDIX"/>
    <property type="match status" value="1"/>
</dbReference>
<evidence type="ECO:0000313" key="4">
    <source>
        <dbReference type="Proteomes" id="UP000700596"/>
    </source>
</evidence>
<dbReference type="GO" id="GO:0005829">
    <property type="term" value="C:cytosol"/>
    <property type="evidence" value="ECO:0007669"/>
    <property type="project" value="TreeGrafter"/>
</dbReference>
<feature type="domain" description="Nudix hydrolase" evidence="2">
    <location>
        <begin position="7"/>
        <end position="139"/>
    </location>
</feature>
<keyword evidence="1 3" id="KW-0378">Hydrolase</keyword>
<dbReference type="EMBL" id="JAGMWT010000033">
    <property type="protein sequence ID" value="KAH7109302.1"/>
    <property type="molecule type" value="Genomic_DNA"/>
</dbReference>
<dbReference type="Gene3D" id="3.90.79.10">
    <property type="entry name" value="Nucleoside Triphosphate Pyrophosphohydrolase"/>
    <property type="match status" value="1"/>
</dbReference>
<dbReference type="GO" id="GO:0006203">
    <property type="term" value="P:dGTP catabolic process"/>
    <property type="evidence" value="ECO:0007669"/>
    <property type="project" value="TreeGrafter"/>
</dbReference>
<protein>
    <submittedName>
        <fullName evidence="3">NUDIX hydrolase domain-like protein</fullName>
    </submittedName>
</protein>
<dbReference type="PANTHER" id="PTHR16099:SF5">
    <property type="entry name" value="NUCLEOTIDE TRIPHOSPHATE DIPHOSPHATASE NUDT15"/>
    <property type="match status" value="1"/>
</dbReference>
<dbReference type="OrthoDB" id="447842at2759"/>
<dbReference type="InterPro" id="IPR020084">
    <property type="entry name" value="NUDIX_hydrolase_CS"/>
</dbReference>
<dbReference type="GO" id="GO:0035539">
    <property type="term" value="F:8-oxo-7,8-dihydrodeoxyguanosine triphosphate pyrophosphatase activity"/>
    <property type="evidence" value="ECO:0007669"/>
    <property type="project" value="TreeGrafter"/>
</dbReference>
<dbReference type="CDD" id="cd04678">
    <property type="entry name" value="NUDIX_MTH2_Nudt15"/>
    <property type="match status" value="1"/>
</dbReference>
<dbReference type="InterPro" id="IPR015797">
    <property type="entry name" value="NUDIX_hydrolase-like_dom_sf"/>
</dbReference>
<dbReference type="Proteomes" id="UP000700596">
    <property type="component" value="Unassembled WGS sequence"/>
</dbReference>
<proteinExistence type="predicted"/>
<dbReference type="PROSITE" id="PS00893">
    <property type="entry name" value="NUDIX_BOX"/>
    <property type="match status" value="1"/>
</dbReference>
<dbReference type="FunFam" id="3.90.79.10:FF:000060">
    <property type="entry name" value="Nudix hydrolase 1"/>
    <property type="match status" value="1"/>
</dbReference>
<gene>
    <name evidence="3" type="ORF">B0J11DRAFT_474710</name>
</gene>
<evidence type="ECO:0000313" key="3">
    <source>
        <dbReference type="EMBL" id="KAH7109302.1"/>
    </source>
</evidence>
<name>A0A9P9CYQ7_9PLEO</name>
<comment type="caution">
    <text evidence="3">The sequence shown here is derived from an EMBL/GenBank/DDBJ whole genome shotgun (WGS) entry which is preliminary data.</text>
</comment>
<accession>A0A9P9CYQ7</accession>
<dbReference type="SUPFAM" id="SSF55811">
    <property type="entry name" value="Nudix"/>
    <property type="match status" value="1"/>
</dbReference>
<dbReference type="InterPro" id="IPR000086">
    <property type="entry name" value="NUDIX_hydrolase_dom"/>
</dbReference>
<dbReference type="AlphaFoldDB" id="A0A9P9CYQ7"/>
<evidence type="ECO:0000259" key="2">
    <source>
        <dbReference type="PROSITE" id="PS51462"/>
    </source>
</evidence>
<dbReference type="PANTHER" id="PTHR16099">
    <property type="entry name" value="8-OXO-DGTP DIPHOSPHATES NUDT15"/>
    <property type="match status" value="1"/>
</dbReference>
<sequence length="156" mass="17590">MACEGHHPRVAVIAVISDREGRIVTGRRLGPLGTGQFSFPGGHLDQGEDLFTCAERETFEETGLKIHATKIIAVTNDWFVDANKHYVSIFVQAKRVDAEQEPQTLEPNKCEAWIWKSWQEIRSLVNENNSREVFLPVANLVRQNSNIESMIQTKSG</sequence>
<dbReference type="Pfam" id="PF00293">
    <property type="entry name" value="NUDIX"/>
    <property type="match status" value="1"/>
</dbReference>
<evidence type="ECO:0000256" key="1">
    <source>
        <dbReference type="ARBA" id="ARBA00022801"/>
    </source>
</evidence>
<reference evidence="3" key="1">
    <citation type="journal article" date="2021" name="Nat. Commun.">
        <title>Genetic determinants of endophytism in the Arabidopsis root mycobiome.</title>
        <authorList>
            <person name="Mesny F."/>
            <person name="Miyauchi S."/>
            <person name="Thiergart T."/>
            <person name="Pickel B."/>
            <person name="Atanasova L."/>
            <person name="Karlsson M."/>
            <person name="Huettel B."/>
            <person name="Barry K.W."/>
            <person name="Haridas S."/>
            <person name="Chen C."/>
            <person name="Bauer D."/>
            <person name="Andreopoulos W."/>
            <person name="Pangilinan J."/>
            <person name="LaButti K."/>
            <person name="Riley R."/>
            <person name="Lipzen A."/>
            <person name="Clum A."/>
            <person name="Drula E."/>
            <person name="Henrissat B."/>
            <person name="Kohler A."/>
            <person name="Grigoriev I.V."/>
            <person name="Martin F.M."/>
            <person name="Hacquard S."/>
        </authorList>
    </citation>
    <scope>NUCLEOTIDE SEQUENCE</scope>
    <source>
        <strain evidence="3">MPI-CAGE-CH-0243</strain>
    </source>
</reference>